<organism evidence="1 2">
    <name type="scientific">Candidatus Roizmanbacteria bacterium RIFCSPLOWO2_01_FULL_35_13</name>
    <dbReference type="NCBI Taxonomy" id="1802055"/>
    <lineage>
        <taxon>Bacteria</taxon>
        <taxon>Candidatus Roizmaniibacteriota</taxon>
    </lineage>
</organism>
<gene>
    <name evidence="1" type="ORF">A3A74_01625</name>
</gene>
<evidence type="ECO:0000313" key="1">
    <source>
        <dbReference type="EMBL" id="OGK40386.1"/>
    </source>
</evidence>
<dbReference type="STRING" id="1802055.A3A74_01625"/>
<comment type="caution">
    <text evidence="1">The sequence shown here is derived from an EMBL/GenBank/DDBJ whole genome shotgun (WGS) entry which is preliminary data.</text>
</comment>
<reference evidence="1 2" key="1">
    <citation type="journal article" date="2016" name="Nat. Commun.">
        <title>Thousands of microbial genomes shed light on interconnected biogeochemical processes in an aquifer system.</title>
        <authorList>
            <person name="Anantharaman K."/>
            <person name="Brown C.T."/>
            <person name="Hug L.A."/>
            <person name="Sharon I."/>
            <person name="Castelle C.J."/>
            <person name="Probst A.J."/>
            <person name="Thomas B.C."/>
            <person name="Singh A."/>
            <person name="Wilkins M.J."/>
            <person name="Karaoz U."/>
            <person name="Brodie E.L."/>
            <person name="Williams K.H."/>
            <person name="Hubbard S.S."/>
            <person name="Banfield J.F."/>
        </authorList>
    </citation>
    <scope>NUCLEOTIDE SEQUENCE [LARGE SCALE GENOMIC DNA]</scope>
</reference>
<evidence type="ECO:0000313" key="2">
    <source>
        <dbReference type="Proteomes" id="UP000179270"/>
    </source>
</evidence>
<accession>A0A1F7IAK5</accession>
<sequence length="82" mass="9200">MLRQGQVYNLSKSEKIKVTNDQPLKYALCGKPGEVIMDLELYSILKPRSSNPALDFFVTWVRDNGVDNPLSSLEGVISLPFN</sequence>
<protein>
    <submittedName>
        <fullName evidence="1">Uncharacterized protein</fullName>
    </submittedName>
</protein>
<name>A0A1F7IAK5_9BACT</name>
<proteinExistence type="predicted"/>
<dbReference type="AlphaFoldDB" id="A0A1F7IAK5"/>
<dbReference type="Proteomes" id="UP000179270">
    <property type="component" value="Unassembled WGS sequence"/>
</dbReference>
<dbReference type="EMBL" id="MGAF01000033">
    <property type="protein sequence ID" value="OGK40386.1"/>
    <property type="molecule type" value="Genomic_DNA"/>
</dbReference>